<dbReference type="InterPro" id="IPR012341">
    <property type="entry name" value="6hp_glycosidase-like_sf"/>
</dbReference>
<dbReference type="InterPro" id="IPR011009">
    <property type="entry name" value="Kinase-like_dom_sf"/>
</dbReference>
<dbReference type="Pfam" id="PF05147">
    <property type="entry name" value="LANC_like"/>
    <property type="match status" value="1"/>
</dbReference>
<protein>
    <submittedName>
        <fullName evidence="2">Lanthionine synthetase LanC family protein</fullName>
    </submittedName>
</protein>
<dbReference type="RefSeq" id="WP_125578740.1">
    <property type="nucleotide sequence ID" value="NZ_JBHTOF010000079.1"/>
</dbReference>
<dbReference type="Gene3D" id="1.50.10.10">
    <property type="match status" value="1"/>
</dbReference>
<dbReference type="PANTHER" id="PTHR24347">
    <property type="entry name" value="SERINE/THREONINE-PROTEIN KINASE"/>
    <property type="match status" value="1"/>
</dbReference>
<reference evidence="3" key="1">
    <citation type="journal article" date="2019" name="Int. J. Syst. Evol. Microbiol.">
        <title>The Global Catalogue of Microorganisms (GCM) 10K type strain sequencing project: providing services to taxonomists for standard genome sequencing and annotation.</title>
        <authorList>
            <consortium name="The Broad Institute Genomics Platform"/>
            <consortium name="The Broad Institute Genome Sequencing Center for Infectious Disease"/>
            <person name="Wu L."/>
            <person name="Ma J."/>
        </authorList>
    </citation>
    <scope>NUCLEOTIDE SEQUENCE [LARGE SCALE GENOMIC DNA]</scope>
    <source>
        <strain evidence="3">CCM 8951</strain>
    </source>
</reference>
<dbReference type="EMBL" id="JBHTOF010000079">
    <property type="protein sequence ID" value="MFD1465744.1"/>
    <property type="molecule type" value="Genomic_DNA"/>
</dbReference>
<accession>A0ABW4DM48</accession>
<evidence type="ECO:0000259" key="1">
    <source>
        <dbReference type="PROSITE" id="PS50011"/>
    </source>
</evidence>
<dbReference type="SUPFAM" id="SSF158745">
    <property type="entry name" value="LanC-like"/>
    <property type="match status" value="1"/>
</dbReference>
<dbReference type="Proteomes" id="UP001597244">
    <property type="component" value="Unassembled WGS sequence"/>
</dbReference>
<dbReference type="SUPFAM" id="SSF56112">
    <property type="entry name" value="Protein kinase-like (PK-like)"/>
    <property type="match status" value="1"/>
</dbReference>
<name>A0ABW4DM48_9LACO</name>
<dbReference type="InterPro" id="IPR057929">
    <property type="entry name" value="RamC_N"/>
</dbReference>
<dbReference type="Pfam" id="PF25816">
    <property type="entry name" value="RamC_N"/>
    <property type="match status" value="1"/>
</dbReference>
<comment type="caution">
    <text evidence="2">The sequence shown here is derived from an EMBL/GenBank/DDBJ whole genome shotgun (WGS) entry which is preliminary data.</text>
</comment>
<keyword evidence="3" id="KW-1185">Reference proteome</keyword>
<feature type="domain" description="Protein kinase" evidence="1">
    <location>
        <begin position="207"/>
        <end position="469"/>
    </location>
</feature>
<dbReference type="InterPro" id="IPR000719">
    <property type="entry name" value="Prot_kinase_dom"/>
</dbReference>
<dbReference type="Pfam" id="PF00069">
    <property type="entry name" value="Pkinase"/>
    <property type="match status" value="1"/>
</dbReference>
<evidence type="ECO:0000313" key="3">
    <source>
        <dbReference type="Proteomes" id="UP001597244"/>
    </source>
</evidence>
<dbReference type="InterPro" id="IPR007822">
    <property type="entry name" value="LANC-like"/>
</dbReference>
<evidence type="ECO:0000313" key="2">
    <source>
        <dbReference type="EMBL" id="MFD1465744.1"/>
    </source>
</evidence>
<dbReference type="SMART" id="SM00220">
    <property type="entry name" value="S_TKc"/>
    <property type="match status" value="1"/>
</dbReference>
<gene>
    <name evidence="2" type="ORF">ACFQ4L_06685</name>
</gene>
<proteinExistence type="predicted"/>
<dbReference type="PROSITE" id="PS50011">
    <property type="entry name" value="PROTEIN_KINASE_DOM"/>
    <property type="match status" value="1"/>
</dbReference>
<organism evidence="2 3">
    <name type="scientific">Lapidilactobacillus mulanensis</name>
    <dbReference type="NCBI Taxonomy" id="2485999"/>
    <lineage>
        <taxon>Bacteria</taxon>
        <taxon>Bacillati</taxon>
        <taxon>Bacillota</taxon>
        <taxon>Bacilli</taxon>
        <taxon>Lactobacillales</taxon>
        <taxon>Lactobacillaceae</taxon>
        <taxon>Lapidilactobacillus</taxon>
    </lineage>
</organism>
<sequence length="843" mass="94836">MAYPNVSTLSNILVNMTVRKDDQWIYAMDINNPLPLQGWKIHISCTPDNFEKVLFALIKECSSRPSFSFKIPSTHHNMLNMIYGRNGYLVTGKMITIYPVDQSEKGLAQLCLRIAPVTQSTPIPIIPTDIRFGDTSLFLRYGAFTKIKEYDTFGAEVPSLFNNHGKIVPDIRAINHFKPNWIDTPQFIELSKVSSNNSDIDFASHGINNLQLISRNSKGAVFHIIQNNAVRILKQGLGELMVDGHHTSGADRFLNEVTVLNQLPKYVEHPKVYDYFTNGNNFYEVQEEIVGEKLFNLLYLNKTRIIKDPLKLIVQIHQQLCMLHKAGFIFRDLSAYNIIIDSNLKPHLIDFELSCKIGSANPLPGGSPGFFPLHIKERTDAGSSQFADSYALGAIIFLITTKIVPVSPEMTDGKTRSQFIKRLQNLTLPLNLNQQERQLAAIGIKLMNNIDTSDSTISELLSTVTHENTGITNYSIAAHMGELPLKYPTHILTNQFYQQKLNLELILPLSHFVKEKHSIPEFTELLGYLKNYLLVHPFDELRPHNLIKGDIYLINLIEKVVQDHDLYRQQFINYEAMWLQAFLTFDYNKFPIGILYGISGIGITILRSMNNSPTPEIKQIKEKIVNIVYNNIQSRMYTDMSGEVTWDIGASSGIPLNESTIDLGYGISGIGIFLIEYARATQNIESKKICQLIWQRIVNSVTFISDKIIIPQTSVSPNGFFGLSNGLAGNMLFIDEYSSYTDNKAASEIVNQIITTLYKTNTVGFNVATGYAGILLALSKISFTNNKTEILKQRLNNLLVEGVCTQNGKCSWSNSLSIDNNDNSFLTGSLGIIHTLKGASYTK</sequence>
<dbReference type="Gene3D" id="1.10.510.10">
    <property type="entry name" value="Transferase(Phosphotransferase) domain 1"/>
    <property type="match status" value="1"/>
</dbReference>